<dbReference type="CDD" id="cd16010">
    <property type="entry name" value="iPGM"/>
    <property type="match status" value="1"/>
</dbReference>
<keyword evidence="6 10" id="KW-0324">Glycolysis</keyword>
<dbReference type="FunFam" id="3.40.720.10:FF:000001">
    <property type="entry name" value="2,3-bisphosphoglycerate-independent phosphoglycerate mutase"/>
    <property type="match status" value="1"/>
</dbReference>
<dbReference type="SUPFAM" id="SSF64158">
    <property type="entry name" value="2,3-Bisphosphoglycerate-independent phosphoglycerate mutase, substrate-binding domain"/>
    <property type="match status" value="1"/>
</dbReference>
<dbReference type="NCBIfam" id="TIGR01307">
    <property type="entry name" value="pgm_bpd_ind"/>
    <property type="match status" value="1"/>
</dbReference>
<dbReference type="GO" id="GO:0030145">
    <property type="term" value="F:manganese ion binding"/>
    <property type="evidence" value="ECO:0007669"/>
    <property type="project" value="UniProtKB-UniRule"/>
</dbReference>
<feature type="binding site" evidence="10 12">
    <location>
        <begin position="153"/>
        <end position="154"/>
    </location>
    <ligand>
        <name>substrate</name>
    </ligand>
</feature>
<comment type="function">
    <text evidence="10">Catalyzes the interconversion of 2-phosphoglycerate and 3-phosphoglycerate.</text>
</comment>
<dbReference type="Pfam" id="PF06415">
    <property type="entry name" value="iPGM_N"/>
    <property type="match status" value="1"/>
</dbReference>
<dbReference type="FunFam" id="3.40.1450.10:FF:000001">
    <property type="entry name" value="2,3-bisphosphoglycerate-independent phosphoglycerate mutase"/>
    <property type="match status" value="1"/>
</dbReference>
<evidence type="ECO:0000259" key="14">
    <source>
        <dbReference type="Pfam" id="PF01676"/>
    </source>
</evidence>
<comment type="similarity">
    <text evidence="3 10">Belongs to the BPG-independent phosphoglycerate mutase family.</text>
</comment>
<comment type="subunit">
    <text evidence="10">Monomer.</text>
</comment>
<feature type="binding site" evidence="10 12">
    <location>
        <begin position="260"/>
        <end position="263"/>
    </location>
    <ligand>
        <name>substrate</name>
    </ligand>
</feature>
<dbReference type="AlphaFoldDB" id="A0A1G9DVG1"/>
<dbReference type="GO" id="GO:0005829">
    <property type="term" value="C:cytosol"/>
    <property type="evidence" value="ECO:0007669"/>
    <property type="project" value="TreeGrafter"/>
</dbReference>
<dbReference type="InterPro" id="IPR017850">
    <property type="entry name" value="Alkaline_phosphatase_core_sf"/>
</dbReference>
<keyword evidence="8 10" id="KW-0413">Isomerase</keyword>
<keyword evidence="7 10" id="KW-0464">Manganese</keyword>
<feature type="binding site" evidence="10 13">
    <location>
        <position position="442"/>
    </location>
    <ligand>
        <name>Mn(2+)</name>
        <dbReference type="ChEBI" id="CHEBI:29035"/>
        <label>2</label>
    </ligand>
</feature>
<gene>
    <name evidence="10" type="primary">gpmI</name>
    <name evidence="16" type="ORF">SAMN04488098_10507</name>
</gene>
<dbReference type="HAMAP" id="MF_01038">
    <property type="entry name" value="GpmI"/>
    <property type="match status" value="1"/>
</dbReference>
<keyword evidence="17" id="KW-1185">Reference proteome</keyword>
<dbReference type="RefSeq" id="WP_091268344.1">
    <property type="nucleotide sequence ID" value="NZ_FNFK01000050.1"/>
</dbReference>
<protein>
    <recommendedName>
        <fullName evidence="9 10">2,3-bisphosphoglycerate-independent phosphoglycerate mutase</fullName>
        <shortName evidence="10">BPG-independent PGAM</shortName>
        <shortName evidence="10">Phosphoglyceromutase</shortName>
        <shortName evidence="10">iPGM</shortName>
        <ecNumber evidence="4 10">5.4.2.12</ecNumber>
    </recommendedName>
</protein>
<evidence type="ECO:0000256" key="6">
    <source>
        <dbReference type="ARBA" id="ARBA00023152"/>
    </source>
</evidence>
<feature type="binding site" evidence="10 13">
    <location>
        <position position="405"/>
    </location>
    <ligand>
        <name>Mn(2+)</name>
        <dbReference type="ChEBI" id="CHEBI:29035"/>
        <label>1</label>
    </ligand>
</feature>
<accession>A0A1G9DVG1</accession>
<comment type="cofactor">
    <cofactor evidence="10">
        <name>Mn(2+)</name>
        <dbReference type="ChEBI" id="CHEBI:29035"/>
    </cofactor>
    <text evidence="10">Binds 2 manganese ions per subunit.</text>
</comment>
<feature type="binding site" evidence="10 13">
    <location>
        <position position="62"/>
    </location>
    <ligand>
        <name>Mn(2+)</name>
        <dbReference type="ChEBI" id="CHEBI:29035"/>
        <label>2</label>
    </ligand>
</feature>
<evidence type="ECO:0000256" key="2">
    <source>
        <dbReference type="ARBA" id="ARBA00004798"/>
    </source>
</evidence>
<dbReference type="EC" id="5.4.2.12" evidence="4 10"/>
<evidence type="ECO:0000313" key="17">
    <source>
        <dbReference type="Proteomes" id="UP000199433"/>
    </source>
</evidence>
<dbReference type="GO" id="GO:0006096">
    <property type="term" value="P:glycolytic process"/>
    <property type="evidence" value="ECO:0007669"/>
    <property type="project" value="UniProtKB-UniRule"/>
</dbReference>
<evidence type="ECO:0000256" key="8">
    <source>
        <dbReference type="ARBA" id="ARBA00023235"/>
    </source>
</evidence>
<dbReference type="GO" id="GO:0004619">
    <property type="term" value="F:phosphoglycerate mutase activity"/>
    <property type="evidence" value="ECO:0007669"/>
    <property type="project" value="UniProtKB-UniRule"/>
</dbReference>
<dbReference type="PANTHER" id="PTHR31637">
    <property type="entry name" value="2,3-BISPHOSPHOGLYCERATE-INDEPENDENT PHOSPHOGLYCERATE MUTASE"/>
    <property type="match status" value="1"/>
</dbReference>
<dbReference type="InterPro" id="IPR005995">
    <property type="entry name" value="Pgm_bpd_ind"/>
</dbReference>
<dbReference type="Proteomes" id="UP000199433">
    <property type="component" value="Unassembled WGS sequence"/>
</dbReference>
<name>A0A1G9DVG1_9LACT</name>
<feature type="binding site" evidence="10 12">
    <location>
        <position position="123"/>
    </location>
    <ligand>
        <name>substrate</name>
    </ligand>
</feature>
<dbReference type="GO" id="GO:0043937">
    <property type="term" value="P:regulation of sporulation"/>
    <property type="evidence" value="ECO:0007669"/>
    <property type="project" value="UniProtKB-ARBA"/>
</dbReference>
<feature type="binding site" evidence="10 13">
    <location>
        <position position="443"/>
    </location>
    <ligand>
        <name>Mn(2+)</name>
        <dbReference type="ChEBI" id="CHEBI:29035"/>
        <label>2</label>
    </ligand>
</feature>
<evidence type="ECO:0000256" key="3">
    <source>
        <dbReference type="ARBA" id="ARBA00008819"/>
    </source>
</evidence>
<feature type="binding site" evidence="10 13">
    <location>
        <position position="460"/>
    </location>
    <ligand>
        <name>Mn(2+)</name>
        <dbReference type="ChEBI" id="CHEBI:29035"/>
        <label>1</label>
    </ligand>
</feature>
<dbReference type="Gene3D" id="3.40.720.10">
    <property type="entry name" value="Alkaline Phosphatase, subunit A"/>
    <property type="match status" value="1"/>
</dbReference>
<dbReference type="InterPro" id="IPR011258">
    <property type="entry name" value="BPG-indep_PGM_N"/>
</dbReference>
<feature type="domain" description="BPG-independent PGAM N-terminal" evidence="15">
    <location>
        <begin position="82"/>
        <end position="297"/>
    </location>
</feature>
<dbReference type="PIRSF" id="PIRSF001492">
    <property type="entry name" value="IPGAM"/>
    <property type="match status" value="1"/>
</dbReference>
<feature type="binding site" evidence="10 12">
    <location>
        <position position="334"/>
    </location>
    <ligand>
        <name>substrate</name>
    </ligand>
</feature>
<dbReference type="GO" id="GO:0006007">
    <property type="term" value="P:glucose catabolic process"/>
    <property type="evidence" value="ECO:0007669"/>
    <property type="project" value="InterPro"/>
</dbReference>
<dbReference type="SUPFAM" id="SSF53649">
    <property type="entry name" value="Alkaline phosphatase-like"/>
    <property type="match status" value="1"/>
</dbReference>
<proteinExistence type="inferred from homology"/>
<organism evidence="16 17">
    <name type="scientific">Alkalibacterium thalassium</name>
    <dbReference type="NCBI Taxonomy" id="426701"/>
    <lineage>
        <taxon>Bacteria</taxon>
        <taxon>Bacillati</taxon>
        <taxon>Bacillota</taxon>
        <taxon>Bacilli</taxon>
        <taxon>Lactobacillales</taxon>
        <taxon>Carnobacteriaceae</taxon>
        <taxon>Alkalibacterium</taxon>
    </lineage>
</organism>
<dbReference type="Gene3D" id="3.40.1450.10">
    <property type="entry name" value="BPG-independent phosphoglycerate mutase, domain B"/>
    <property type="match status" value="1"/>
</dbReference>
<dbReference type="InterPro" id="IPR006124">
    <property type="entry name" value="Metalloenzyme"/>
</dbReference>
<evidence type="ECO:0000256" key="9">
    <source>
        <dbReference type="ARBA" id="ARBA00071648"/>
    </source>
</evidence>
<dbReference type="EMBL" id="FNFK01000050">
    <property type="protein sequence ID" value="SDK67842.1"/>
    <property type="molecule type" value="Genomic_DNA"/>
</dbReference>
<dbReference type="Pfam" id="PF01676">
    <property type="entry name" value="Metalloenzyme"/>
    <property type="match status" value="1"/>
</dbReference>
<dbReference type="InterPro" id="IPR036646">
    <property type="entry name" value="PGAM_B_sf"/>
</dbReference>
<feature type="binding site" evidence="10 12">
    <location>
        <position position="191"/>
    </location>
    <ligand>
        <name>substrate</name>
    </ligand>
</feature>
<feature type="domain" description="Metalloenzyme" evidence="14">
    <location>
        <begin position="5"/>
        <end position="497"/>
    </location>
</feature>
<dbReference type="OrthoDB" id="9800863at2"/>
<evidence type="ECO:0000256" key="5">
    <source>
        <dbReference type="ARBA" id="ARBA00022723"/>
    </source>
</evidence>
<sequence length="509" mass="56020">MSKAPVAIIILDGFGWREEEYGNAVAQAEKPNFDRYWNEYPHNTMQASGLAVGLPEGQMGNSEVGHTNIGAGRVVYQSITRIDKAIEDGEFETNEAFNGAINHVKDNDSALHLFGLVSDGGVHSHQRHLTALIEAAKNKAVDKVYIHAFTDGRDVAPDSAVRFIDELQTIVNDLGVGEIATISGRFYAMDRDTRWPRVKRAYDAIFHGEGVKATDPVEAIKASYANDTLDEFIEPIVIEKDGKPVATVNDNDAILFFNFRPDRAIQLSRAITEPDFDEFDRGNVPSNIKFVTFTQYTSEMAADIMFPPVFLKNVIGQVLSDNGLNQLRIAETEKYPHVTFFMNGGTNDEFPGEKRILIPSPQVETYDLKPEMSAYEVTDALVEDIKNDKHDAIILNYANPDMVGHSGMLDKTIEAIEAVDENLGRVVDLIHEKGGTAIIFADHGNADTELTPEGNPHTAHTTVPVPVIVTKKGVTLRGDGKLADVAPTMLDLLGIDKPEEMTGESLIQK</sequence>
<comment type="catalytic activity">
    <reaction evidence="1 10">
        <text>(2R)-2-phosphoglycerate = (2R)-3-phosphoglycerate</text>
        <dbReference type="Rhea" id="RHEA:15901"/>
        <dbReference type="ChEBI" id="CHEBI:58272"/>
        <dbReference type="ChEBI" id="CHEBI:58289"/>
        <dbReference type="EC" id="5.4.2.12"/>
    </reaction>
</comment>
<evidence type="ECO:0000259" key="15">
    <source>
        <dbReference type="Pfam" id="PF06415"/>
    </source>
</evidence>
<evidence type="ECO:0000256" key="12">
    <source>
        <dbReference type="PIRSR" id="PIRSR001492-2"/>
    </source>
</evidence>
<comment type="pathway">
    <text evidence="2 10">Carbohydrate degradation; glycolysis; pyruvate from D-glyceraldehyde 3-phosphate: step 3/5.</text>
</comment>
<feature type="binding site" evidence="10 13">
    <location>
        <position position="12"/>
    </location>
    <ligand>
        <name>Mn(2+)</name>
        <dbReference type="ChEBI" id="CHEBI:29035"/>
        <label>2</label>
    </ligand>
</feature>
<evidence type="ECO:0000256" key="7">
    <source>
        <dbReference type="ARBA" id="ARBA00023211"/>
    </source>
</evidence>
<feature type="binding site" evidence="10 12">
    <location>
        <position position="185"/>
    </location>
    <ligand>
        <name>substrate</name>
    </ligand>
</feature>
<evidence type="ECO:0000256" key="10">
    <source>
        <dbReference type="HAMAP-Rule" id="MF_01038"/>
    </source>
</evidence>
<evidence type="ECO:0000256" key="1">
    <source>
        <dbReference type="ARBA" id="ARBA00000370"/>
    </source>
</evidence>
<evidence type="ECO:0000256" key="11">
    <source>
        <dbReference type="PIRSR" id="PIRSR001492-1"/>
    </source>
</evidence>
<evidence type="ECO:0000256" key="13">
    <source>
        <dbReference type="PIRSR" id="PIRSR001492-3"/>
    </source>
</evidence>
<reference evidence="17" key="1">
    <citation type="submission" date="2016-10" db="EMBL/GenBank/DDBJ databases">
        <authorList>
            <person name="Varghese N."/>
            <person name="Submissions S."/>
        </authorList>
    </citation>
    <scope>NUCLEOTIDE SEQUENCE [LARGE SCALE GENOMIC DNA]</scope>
    <source>
        <strain evidence="17">DSM 19181</strain>
    </source>
</reference>
<keyword evidence="5 10" id="KW-0479">Metal-binding</keyword>
<feature type="binding site" evidence="10 13">
    <location>
        <position position="401"/>
    </location>
    <ligand>
        <name>Mn(2+)</name>
        <dbReference type="ChEBI" id="CHEBI:29035"/>
        <label>1</label>
    </ligand>
</feature>
<dbReference type="PANTHER" id="PTHR31637:SF0">
    <property type="entry name" value="2,3-BISPHOSPHOGLYCERATE-INDEPENDENT PHOSPHOGLYCERATE MUTASE"/>
    <property type="match status" value="1"/>
</dbReference>
<evidence type="ECO:0000313" key="16">
    <source>
        <dbReference type="EMBL" id="SDK67842.1"/>
    </source>
</evidence>
<evidence type="ECO:0000256" key="4">
    <source>
        <dbReference type="ARBA" id="ARBA00012026"/>
    </source>
</evidence>
<dbReference type="UniPathway" id="UPA00109">
    <property type="reaction ID" value="UER00186"/>
</dbReference>
<dbReference type="STRING" id="426701.SAMN04488098_10507"/>
<feature type="active site" description="Phosphoserine intermediate" evidence="10 11">
    <location>
        <position position="62"/>
    </location>
</feature>